<accession>A0A0C9SRN8</accession>
<dbReference type="Proteomes" id="UP000053647">
    <property type="component" value="Unassembled WGS sequence"/>
</dbReference>
<organism evidence="2 3">
    <name type="scientific">Paxillus involutus ATCC 200175</name>
    <dbReference type="NCBI Taxonomy" id="664439"/>
    <lineage>
        <taxon>Eukaryota</taxon>
        <taxon>Fungi</taxon>
        <taxon>Dikarya</taxon>
        <taxon>Basidiomycota</taxon>
        <taxon>Agaricomycotina</taxon>
        <taxon>Agaricomycetes</taxon>
        <taxon>Agaricomycetidae</taxon>
        <taxon>Boletales</taxon>
        <taxon>Paxilineae</taxon>
        <taxon>Paxillaceae</taxon>
        <taxon>Paxillus</taxon>
    </lineage>
</organism>
<gene>
    <name evidence="2" type="ORF">PAXINDRAFT_16420</name>
</gene>
<keyword evidence="3" id="KW-1185">Reference proteome</keyword>
<feature type="compositionally biased region" description="Low complexity" evidence="1">
    <location>
        <begin position="164"/>
        <end position="173"/>
    </location>
</feature>
<dbReference type="AlphaFoldDB" id="A0A0C9SRN8"/>
<evidence type="ECO:0000313" key="2">
    <source>
        <dbReference type="EMBL" id="KIJ10584.1"/>
    </source>
</evidence>
<proteinExistence type="predicted"/>
<protein>
    <submittedName>
        <fullName evidence="2">Uncharacterized protein</fullName>
    </submittedName>
</protein>
<evidence type="ECO:0000313" key="3">
    <source>
        <dbReference type="Proteomes" id="UP000053647"/>
    </source>
</evidence>
<reference evidence="3" key="2">
    <citation type="submission" date="2015-01" db="EMBL/GenBank/DDBJ databases">
        <title>Evolutionary Origins and Diversification of the Mycorrhizal Mutualists.</title>
        <authorList>
            <consortium name="DOE Joint Genome Institute"/>
            <consortium name="Mycorrhizal Genomics Consortium"/>
            <person name="Kohler A."/>
            <person name="Kuo A."/>
            <person name="Nagy L.G."/>
            <person name="Floudas D."/>
            <person name="Copeland A."/>
            <person name="Barry K.W."/>
            <person name="Cichocki N."/>
            <person name="Veneault-Fourrey C."/>
            <person name="LaButti K."/>
            <person name="Lindquist E.A."/>
            <person name="Lipzen A."/>
            <person name="Lundell T."/>
            <person name="Morin E."/>
            <person name="Murat C."/>
            <person name="Riley R."/>
            <person name="Ohm R."/>
            <person name="Sun H."/>
            <person name="Tunlid A."/>
            <person name="Henrissat B."/>
            <person name="Grigoriev I.V."/>
            <person name="Hibbett D.S."/>
            <person name="Martin F."/>
        </authorList>
    </citation>
    <scope>NUCLEOTIDE SEQUENCE [LARGE SCALE GENOMIC DNA]</scope>
    <source>
        <strain evidence="3">ATCC 200175</strain>
    </source>
</reference>
<sequence>MFNHMFDMITESAEVALAREEYRKVLEGLRAQVLTAPEEGTPEEQEMWAEEWHRRVVHGPRLTSDVLRGTRLGMPAEDKAVFIQMHGVCVMWRAKAAQRAEEEKQRAARERKEVVAEAEAEACIRETVRARQEEMARERERAAEEVEMGEPVNEEDEENEEAGNEGASAAMAVSPMATPTKKVKTRDPQLTVVVPPRKCQFTEAFHKGRKGFEPEDPLEGDKVTEATAREESKGRPQRVVGYLVRRYHNVQSGLSVINIQVFGNGGVGASLLY</sequence>
<name>A0A0C9SRN8_PAXIN</name>
<feature type="region of interest" description="Disordered" evidence="1">
    <location>
        <begin position="140"/>
        <end position="187"/>
    </location>
</feature>
<feature type="compositionally biased region" description="Acidic residues" evidence="1">
    <location>
        <begin position="145"/>
        <end position="163"/>
    </location>
</feature>
<feature type="compositionally biased region" description="Basic and acidic residues" evidence="1">
    <location>
        <begin position="210"/>
        <end position="234"/>
    </location>
</feature>
<dbReference type="EMBL" id="KN819402">
    <property type="protein sequence ID" value="KIJ10584.1"/>
    <property type="molecule type" value="Genomic_DNA"/>
</dbReference>
<reference evidence="2 3" key="1">
    <citation type="submission" date="2014-06" db="EMBL/GenBank/DDBJ databases">
        <authorList>
            <consortium name="DOE Joint Genome Institute"/>
            <person name="Kuo A."/>
            <person name="Kohler A."/>
            <person name="Nagy L.G."/>
            <person name="Floudas D."/>
            <person name="Copeland A."/>
            <person name="Barry K.W."/>
            <person name="Cichocki N."/>
            <person name="Veneault-Fourrey C."/>
            <person name="LaButti K."/>
            <person name="Lindquist E.A."/>
            <person name="Lipzen A."/>
            <person name="Lundell T."/>
            <person name="Morin E."/>
            <person name="Murat C."/>
            <person name="Sun H."/>
            <person name="Tunlid A."/>
            <person name="Henrissat B."/>
            <person name="Grigoriev I.V."/>
            <person name="Hibbett D.S."/>
            <person name="Martin F."/>
            <person name="Nordberg H.P."/>
            <person name="Cantor M.N."/>
            <person name="Hua S.X."/>
        </authorList>
    </citation>
    <scope>NUCLEOTIDE SEQUENCE [LARGE SCALE GENOMIC DNA]</scope>
    <source>
        <strain evidence="2 3">ATCC 200175</strain>
    </source>
</reference>
<evidence type="ECO:0000256" key="1">
    <source>
        <dbReference type="SAM" id="MobiDB-lite"/>
    </source>
</evidence>
<dbReference type="HOGENOM" id="CLU_1256402_0_0_1"/>
<feature type="region of interest" description="Disordered" evidence="1">
    <location>
        <begin position="210"/>
        <end position="235"/>
    </location>
</feature>